<name>A0AAN4ZSV2_9BILA</name>
<dbReference type="EMBL" id="BTRK01000003">
    <property type="protein sequence ID" value="GMR44501.1"/>
    <property type="molecule type" value="Genomic_DNA"/>
</dbReference>
<protein>
    <submittedName>
        <fullName evidence="1">Uncharacterized protein</fullName>
    </submittedName>
</protein>
<evidence type="ECO:0000313" key="2">
    <source>
        <dbReference type="Proteomes" id="UP001328107"/>
    </source>
</evidence>
<reference evidence="2" key="1">
    <citation type="submission" date="2022-10" db="EMBL/GenBank/DDBJ databases">
        <title>Genome assembly of Pristionchus species.</title>
        <authorList>
            <person name="Yoshida K."/>
            <person name="Sommer R.J."/>
        </authorList>
    </citation>
    <scope>NUCLEOTIDE SEQUENCE [LARGE SCALE GENOMIC DNA]</scope>
    <source>
        <strain evidence="2">RS5460</strain>
    </source>
</reference>
<comment type="caution">
    <text evidence="1">The sequence shown here is derived from an EMBL/GenBank/DDBJ whole genome shotgun (WGS) entry which is preliminary data.</text>
</comment>
<evidence type="ECO:0000313" key="1">
    <source>
        <dbReference type="EMBL" id="GMR44501.1"/>
    </source>
</evidence>
<gene>
    <name evidence="1" type="ORF">PMAYCL1PPCAC_14696</name>
</gene>
<feature type="non-terminal residue" evidence="1">
    <location>
        <position position="1"/>
    </location>
</feature>
<feature type="non-terminal residue" evidence="1">
    <location>
        <position position="175"/>
    </location>
</feature>
<keyword evidence="2" id="KW-1185">Reference proteome</keyword>
<organism evidence="1 2">
    <name type="scientific">Pristionchus mayeri</name>
    <dbReference type="NCBI Taxonomy" id="1317129"/>
    <lineage>
        <taxon>Eukaryota</taxon>
        <taxon>Metazoa</taxon>
        <taxon>Ecdysozoa</taxon>
        <taxon>Nematoda</taxon>
        <taxon>Chromadorea</taxon>
        <taxon>Rhabditida</taxon>
        <taxon>Rhabditina</taxon>
        <taxon>Diplogasteromorpha</taxon>
        <taxon>Diplogasteroidea</taxon>
        <taxon>Neodiplogasteridae</taxon>
        <taxon>Pristionchus</taxon>
    </lineage>
</organism>
<sequence length="175" mass="18499">LTRFIKQNNGTQIDHPRSLLLRAEVVEEDGLGLLVVAEVTHDRAAAADDLNSLALLVVLAESAPLSEKLLVGNLHERDLVLLAESLDELDVHGLLAVLSQHGEMGLALVERLGSLVKALSESIGEVSGAQGGLEGRLHVHHCRSGGGGSNHGGGGALISSFRHVCRNPRWGLKKV</sequence>
<proteinExistence type="predicted"/>
<accession>A0AAN4ZSV2</accession>
<dbReference type="AlphaFoldDB" id="A0AAN4ZSV2"/>
<dbReference type="Proteomes" id="UP001328107">
    <property type="component" value="Unassembled WGS sequence"/>
</dbReference>